<gene>
    <name evidence="1" type="ORF">GCM10009118_04940</name>
</gene>
<proteinExistence type="predicted"/>
<evidence type="ECO:0008006" key="3">
    <source>
        <dbReference type="Google" id="ProtNLM"/>
    </source>
</evidence>
<protein>
    <recommendedName>
        <fullName evidence="3">Ribosomal protein L29</fullName>
    </recommendedName>
</protein>
<organism evidence="1 2">
    <name type="scientific">Wandonia haliotis</name>
    <dbReference type="NCBI Taxonomy" id="574963"/>
    <lineage>
        <taxon>Bacteria</taxon>
        <taxon>Pseudomonadati</taxon>
        <taxon>Bacteroidota</taxon>
        <taxon>Flavobacteriia</taxon>
        <taxon>Flavobacteriales</taxon>
        <taxon>Crocinitomicaceae</taxon>
        <taxon>Wandonia</taxon>
    </lineage>
</organism>
<keyword evidence="2" id="KW-1185">Reference proteome</keyword>
<evidence type="ECO:0000313" key="2">
    <source>
        <dbReference type="Proteomes" id="UP001501126"/>
    </source>
</evidence>
<dbReference type="EMBL" id="BAAAFH010000003">
    <property type="protein sequence ID" value="GAA0874086.1"/>
    <property type="molecule type" value="Genomic_DNA"/>
</dbReference>
<evidence type="ECO:0000313" key="1">
    <source>
        <dbReference type="EMBL" id="GAA0874086.1"/>
    </source>
</evidence>
<name>A0ABP3Y1G1_9FLAO</name>
<comment type="caution">
    <text evidence="1">The sequence shown here is derived from an EMBL/GenBank/DDBJ whole genome shotgun (WGS) entry which is preliminary data.</text>
</comment>
<dbReference type="Proteomes" id="UP001501126">
    <property type="component" value="Unassembled WGS sequence"/>
</dbReference>
<dbReference type="InterPro" id="IPR010982">
    <property type="entry name" value="Lambda_DNA-bd_dom_sf"/>
</dbReference>
<accession>A0ABP3Y1G1</accession>
<sequence>MIKIELNRIKASLAKTRKKNKWLTEQLEEDKSIISHWYSNTKQPYLENIHTIDIRELLNPTKINND</sequence>
<reference evidence="2" key="1">
    <citation type="journal article" date="2019" name="Int. J. Syst. Evol. Microbiol.">
        <title>The Global Catalogue of Microorganisms (GCM) 10K type strain sequencing project: providing services to taxonomists for standard genome sequencing and annotation.</title>
        <authorList>
            <consortium name="The Broad Institute Genomics Platform"/>
            <consortium name="The Broad Institute Genome Sequencing Center for Infectious Disease"/>
            <person name="Wu L."/>
            <person name="Ma J."/>
        </authorList>
    </citation>
    <scope>NUCLEOTIDE SEQUENCE [LARGE SCALE GENOMIC DNA]</scope>
    <source>
        <strain evidence="2">JCM 16083</strain>
    </source>
</reference>
<dbReference type="Gene3D" id="1.10.260.40">
    <property type="entry name" value="lambda repressor-like DNA-binding domains"/>
    <property type="match status" value="1"/>
</dbReference>